<dbReference type="RefSeq" id="WP_103915201.1">
    <property type="nucleotide sequence ID" value="NZ_FNUV01000002.1"/>
</dbReference>
<evidence type="ECO:0000313" key="1">
    <source>
        <dbReference type="EMBL" id="SEF55091.1"/>
    </source>
</evidence>
<accession>A0A1H5SZ11</accession>
<proteinExistence type="predicted"/>
<gene>
    <name evidence="1" type="ORF">SAMN05216354_0744</name>
</gene>
<dbReference type="EMBL" id="FNUV01000002">
    <property type="protein sequence ID" value="SEF55091.1"/>
    <property type="molecule type" value="Genomic_DNA"/>
</dbReference>
<organism evidence="1 2">
    <name type="scientific">Xylanibacter ruminicola</name>
    <name type="common">Prevotella ruminicola</name>
    <dbReference type="NCBI Taxonomy" id="839"/>
    <lineage>
        <taxon>Bacteria</taxon>
        <taxon>Pseudomonadati</taxon>
        <taxon>Bacteroidota</taxon>
        <taxon>Bacteroidia</taxon>
        <taxon>Bacteroidales</taxon>
        <taxon>Prevotellaceae</taxon>
        <taxon>Xylanibacter</taxon>
    </lineage>
</organism>
<dbReference type="GO" id="GO:0051301">
    <property type="term" value="P:cell division"/>
    <property type="evidence" value="ECO:0007669"/>
    <property type="project" value="UniProtKB-KW"/>
</dbReference>
<protein>
    <submittedName>
        <fullName evidence="1">Cell division protein FtsQ</fullName>
    </submittedName>
</protein>
<keyword evidence="1" id="KW-0131">Cell cycle</keyword>
<dbReference type="Proteomes" id="UP000236735">
    <property type="component" value="Unassembled WGS sequence"/>
</dbReference>
<dbReference type="AlphaFoldDB" id="A0A1H5SZ11"/>
<keyword evidence="1" id="KW-0132">Cell division</keyword>
<evidence type="ECO:0000313" key="2">
    <source>
        <dbReference type="Proteomes" id="UP000236735"/>
    </source>
</evidence>
<reference evidence="1 2" key="1">
    <citation type="submission" date="2016-10" db="EMBL/GenBank/DDBJ databases">
        <authorList>
            <person name="de Groot N.N."/>
        </authorList>
    </citation>
    <scope>NUCLEOTIDE SEQUENCE [LARGE SCALE GENOMIC DNA]</scope>
    <source>
        <strain evidence="1 2">AR32</strain>
    </source>
</reference>
<name>A0A1H5SZ11_XYLRU</name>
<sequence>MTVNWKKSALVACDLVIAAYLLLAITAFNRPDVKATYCSEVKIDIEESEVEGFLNVDEIKRILSQDHLYPLSQPMQAISPRKIEESLHKSPFVEKAECHKTQSGHVCIRIQQRLPVVRVMADNGENYYVDSHGNMMPETRYVTDLIIATGHISRKYAQGILTQVAKIVLQDNFWKNQVVQINVLPNGSMEIVPRVGDHIIYLGLPNQVEKKLERMRKFYLYGLNKAGWNKYSYISVEFNNQIICKKRNSSKS</sequence>